<feature type="coiled-coil region" evidence="2">
    <location>
        <begin position="108"/>
        <end position="158"/>
    </location>
</feature>
<dbReference type="AlphaFoldDB" id="A2C7B3"/>
<name>A2C7B3_PROM3</name>
<dbReference type="BioCyc" id="PMAR59922:G1G80-571-MONOMER"/>
<sequence>MGFFDRLSRLLRANLNDLVSKAEDPVKILDQSVADMQADLVKLRQAVAMAIASQKRLRNQADQAEGQVRTWYERAELALKKGEEDLAKEALTRRKGFQESSTALTNQLKGQEGQVETLKRSLVALEGKIAEARTKKDMLKARAQAAKAQQQLQSAVGNLGTNSAMAAFDRMEDKVQALEASSQAAAELAGADLESQFAALEGGNDVDDELSALRQRLEGGAEAVALPAAETSSLEESKDANGPEVEAVKVAEVDAELEELKRAIDKL</sequence>
<evidence type="ECO:0000313" key="4">
    <source>
        <dbReference type="EMBL" id="ABM77373.1"/>
    </source>
</evidence>
<keyword evidence="2" id="KW-0175">Coiled coil</keyword>
<evidence type="ECO:0000313" key="5">
    <source>
        <dbReference type="Proteomes" id="UP000002274"/>
    </source>
</evidence>
<organism evidence="4 5">
    <name type="scientific">Prochlorococcus marinus (strain MIT 9303)</name>
    <dbReference type="NCBI Taxonomy" id="59922"/>
    <lineage>
        <taxon>Bacteria</taxon>
        <taxon>Bacillati</taxon>
        <taxon>Cyanobacteriota</taxon>
        <taxon>Cyanophyceae</taxon>
        <taxon>Synechococcales</taxon>
        <taxon>Prochlorococcaceae</taxon>
        <taxon>Prochlorococcus</taxon>
    </lineage>
</organism>
<dbReference type="PANTHER" id="PTHR31088">
    <property type="entry name" value="MEMBRANE-ASSOCIATED PROTEIN VIPP1, CHLOROPLASTIC"/>
    <property type="match status" value="1"/>
</dbReference>
<feature type="region of interest" description="Disordered" evidence="3">
    <location>
        <begin position="227"/>
        <end position="246"/>
    </location>
</feature>
<accession>A2C7B3</accession>
<proteinExistence type="inferred from homology"/>
<feature type="compositionally biased region" description="Basic and acidic residues" evidence="3">
    <location>
        <begin position="235"/>
        <end position="246"/>
    </location>
</feature>
<dbReference type="EMBL" id="CP000554">
    <property type="protein sequence ID" value="ABM77373.1"/>
    <property type="molecule type" value="Genomic_DNA"/>
</dbReference>
<dbReference type="RefSeq" id="WP_011825292.1">
    <property type="nucleotide sequence ID" value="NC_008820.1"/>
</dbReference>
<dbReference type="KEGG" id="pmf:P9303_06211"/>
<dbReference type="STRING" id="59922.P9303_06211"/>
<evidence type="ECO:0000256" key="2">
    <source>
        <dbReference type="SAM" id="Coils"/>
    </source>
</evidence>
<dbReference type="HOGENOM" id="CLU_056466_3_2_3"/>
<evidence type="ECO:0000256" key="3">
    <source>
        <dbReference type="SAM" id="MobiDB-lite"/>
    </source>
</evidence>
<reference evidence="4 5" key="1">
    <citation type="journal article" date="2007" name="PLoS Genet.">
        <title>Patterns and implications of gene gain and loss in the evolution of Prochlorococcus.</title>
        <authorList>
            <person name="Kettler G.C."/>
            <person name="Martiny A.C."/>
            <person name="Huang K."/>
            <person name="Zucker J."/>
            <person name="Coleman M.L."/>
            <person name="Rodrigue S."/>
            <person name="Chen F."/>
            <person name="Lapidus A."/>
            <person name="Ferriera S."/>
            <person name="Johnson J."/>
            <person name="Steglich C."/>
            <person name="Church G.M."/>
            <person name="Richardson P."/>
            <person name="Chisholm S.W."/>
        </authorList>
    </citation>
    <scope>NUCLEOTIDE SEQUENCE [LARGE SCALE GENOMIC DNA]</scope>
    <source>
        <strain evidence="4 5">MIT 9303</strain>
    </source>
</reference>
<dbReference type="Pfam" id="PF04012">
    <property type="entry name" value="PspA_IM30"/>
    <property type="match status" value="1"/>
</dbReference>
<protein>
    <submittedName>
        <fullName evidence="4">Membrane-associated 30 kDa protein</fullName>
    </submittedName>
</protein>
<dbReference type="Proteomes" id="UP000002274">
    <property type="component" value="Chromosome"/>
</dbReference>
<comment type="similarity">
    <text evidence="1">Belongs to the PspA/Vipp/IM30 family.</text>
</comment>
<dbReference type="PANTHER" id="PTHR31088:SF6">
    <property type="entry name" value="PHAGE SHOCK PROTEIN A"/>
    <property type="match status" value="1"/>
</dbReference>
<evidence type="ECO:0000256" key="1">
    <source>
        <dbReference type="ARBA" id="ARBA00043985"/>
    </source>
</evidence>
<gene>
    <name evidence="4" type="primary">pspA</name>
    <name evidence="4" type="ordered locus">P9303_06211</name>
</gene>
<dbReference type="InterPro" id="IPR007157">
    <property type="entry name" value="PspA_VIPP1"/>
</dbReference>